<proteinExistence type="inferred from homology"/>
<dbReference type="Pfam" id="PF02472">
    <property type="entry name" value="ExbD"/>
    <property type="match status" value="1"/>
</dbReference>
<comment type="subcellular location">
    <subcellularLocation>
        <location evidence="1">Cell membrane</location>
        <topology evidence="1">Single-pass membrane protein</topology>
    </subcellularLocation>
    <subcellularLocation>
        <location evidence="7">Cell membrane</location>
        <topology evidence="7">Single-pass type II membrane protein</topology>
    </subcellularLocation>
</comment>
<evidence type="ECO:0000256" key="8">
    <source>
        <dbReference type="SAM" id="MobiDB-lite"/>
    </source>
</evidence>
<dbReference type="RefSeq" id="WP_057931633.1">
    <property type="nucleotide sequence ID" value="NZ_LMZQ01000003.1"/>
</dbReference>
<dbReference type="AlphaFoldDB" id="A0A0T5VUC8"/>
<dbReference type="GO" id="GO:0015031">
    <property type="term" value="P:protein transport"/>
    <property type="evidence" value="ECO:0007669"/>
    <property type="project" value="UniProtKB-KW"/>
</dbReference>
<dbReference type="PANTHER" id="PTHR30558">
    <property type="entry name" value="EXBD MEMBRANE COMPONENT OF PMF-DRIVEN MACROMOLECULE IMPORT SYSTEM"/>
    <property type="match status" value="1"/>
</dbReference>
<dbReference type="GO" id="GO:0005886">
    <property type="term" value="C:plasma membrane"/>
    <property type="evidence" value="ECO:0007669"/>
    <property type="project" value="UniProtKB-SubCell"/>
</dbReference>
<feature type="transmembrane region" description="Helical" evidence="9">
    <location>
        <begin position="32"/>
        <end position="52"/>
    </location>
</feature>
<evidence type="ECO:0000256" key="7">
    <source>
        <dbReference type="RuleBase" id="RU003879"/>
    </source>
</evidence>
<name>A0A0T5VUC8_9SPHI</name>
<evidence type="ECO:0008006" key="12">
    <source>
        <dbReference type="Google" id="ProtNLM"/>
    </source>
</evidence>
<feature type="region of interest" description="Disordered" evidence="8">
    <location>
        <begin position="1"/>
        <end position="20"/>
    </location>
</feature>
<evidence type="ECO:0000256" key="3">
    <source>
        <dbReference type="ARBA" id="ARBA00022475"/>
    </source>
</evidence>
<keyword evidence="4 7" id="KW-0812">Transmembrane</keyword>
<evidence type="ECO:0000256" key="2">
    <source>
        <dbReference type="ARBA" id="ARBA00005811"/>
    </source>
</evidence>
<dbReference type="Proteomes" id="UP000051950">
    <property type="component" value="Unassembled WGS sequence"/>
</dbReference>
<dbReference type="STRING" id="687842.ASU31_06995"/>
<keyword evidence="5 9" id="KW-1133">Transmembrane helix</keyword>
<evidence type="ECO:0000256" key="9">
    <source>
        <dbReference type="SAM" id="Phobius"/>
    </source>
</evidence>
<evidence type="ECO:0000256" key="4">
    <source>
        <dbReference type="ARBA" id="ARBA00022692"/>
    </source>
</evidence>
<keyword evidence="6 9" id="KW-0472">Membrane</keyword>
<dbReference type="GO" id="GO:0022857">
    <property type="term" value="F:transmembrane transporter activity"/>
    <property type="evidence" value="ECO:0007669"/>
    <property type="project" value="InterPro"/>
</dbReference>
<gene>
    <name evidence="10" type="ORF">ASU31_06995</name>
</gene>
<keyword evidence="3" id="KW-1003">Cell membrane</keyword>
<keyword evidence="11" id="KW-1185">Reference proteome</keyword>
<comment type="similarity">
    <text evidence="2 7">Belongs to the ExbD/TolR family.</text>
</comment>
<comment type="caution">
    <text evidence="10">The sequence shown here is derived from an EMBL/GenBank/DDBJ whole genome shotgun (WGS) entry which is preliminary data.</text>
</comment>
<accession>A0A0T5VUC8</accession>
<evidence type="ECO:0000256" key="1">
    <source>
        <dbReference type="ARBA" id="ARBA00004162"/>
    </source>
</evidence>
<sequence>MATLNESQSGKAAKGRTKKTTPRVDLTAMVDLMFLLTAFFMLTTSLGTLNAADIAKPVKDDGAHIEPYPESRTMTILLGKNNKAVCYMGTIEKANMKVTSVANIQKEIIANEKLVAETHQHNPAKYMIVIIKPAKTAKFQNFVDVIDEMKIANIKSYAIDDDHIAEKETVFMKMNGI</sequence>
<dbReference type="PANTHER" id="PTHR30558:SF3">
    <property type="entry name" value="BIOPOLYMER TRANSPORT PROTEIN EXBD-RELATED"/>
    <property type="match status" value="1"/>
</dbReference>
<dbReference type="InterPro" id="IPR003400">
    <property type="entry name" value="ExbD"/>
</dbReference>
<protein>
    <recommendedName>
        <fullName evidence="12">Biopolymer transporter ExbD</fullName>
    </recommendedName>
</protein>
<keyword evidence="7" id="KW-0813">Transport</keyword>
<organism evidence="10 11">
    <name type="scientific">Pedobacter ginsenosidimutans</name>
    <dbReference type="NCBI Taxonomy" id="687842"/>
    <lineage>
        <taxon>Bacteria</taxon>
        <taxon>Pseudomonadati</taxon>
        <taxon>Bacteroidota</taxon>
        <taxon>Sphingobacteriia</taxon>
        <taxon>Sphingobacteriales</taxon>
        <taxon>Sphingobacteriaceae</taxon>
        <taxon>Pedobacter</taxon>
    </lineage>
</organism>
<keyword evidence="7" id="KW-0653">Protein transport</keyword>
<dbReference type="EMBL" id="LMZQ01000003">
    <property type="protein sequence ID" value="KRT17408.1"/>
    <property type="molecule type" value="Genomic_DNA"/>
</dbReference>
<evidence type="ECO:0000313" key="10">
    <source>
        <dbReference type="EMBL" id="KRT17408.1"/>
    </source>
</evidence>
<dbReference type="OrthoDB" id="952702at2"/>
<evidence type="ECO:0000256" key="6">
    <source>
        <dbReference type="ARBA" id="ARBA00023136"/>
    </source>
</evidence>
<evidence type="ECO:0000313" key="11">
    <source>
        <dbReference type="Proteomes" id="UP000051950"/>
    </source>
</evidence>
<reference evidence="10 11" key="1">
    <citation type="submission" date="2015-11" db="EMBL/GenBank/DDBJ databases">
        <title>Sequence of Pedobacter ginsenosidimutans.</title>
        <authorList>
            <person name="Carson E."/>
            <person name="Keyser V."/>
            <person name="Newman J."/>
            <person name="Miller J."/>
        </authorList>
    </citation>
    <scope>NUCLEOTIDE SEQUENCE [LARGE SCALE GENOMIC DNA]</scope>
    <source>
        <strain evidence="10 11">KACC 14530</strain>
    </source>
</reference>
<evidence type="ECO:0000256" key="5">
    <source>
        <dbReference type="ARBA" id="ARBA00022989"/>
    </source>
</evidence>